<sequence>MSDHQKRGRSDDSSRPRSNAQHKPDNNSDNTSTGPDNENQNSQSLASRIQNSASGLARNAFLSSAPSGDTAHLLSDSSKATPSSSSSALAAAEHYGETIGPSSSSSQNQSFHRPTETFRSSSTARSGGFEIPALTEDEFQNTYGGDLSGTIDGFETGKGKGKGRGLNLGPDFTSYHDDTTVTPTLVPSDGEAVVSILSDQAFDPDFPPTANEPPEYLETELLPSHLTPDEVQMIESFRRQLPESTGPQKNTDQPHQLNSLSLVPDIGSFLDTIPATSPTDPSTSQATSLRDTVLTSLPGAADWISVEEKYHDEVWGYLRPTLEAAAKEIESNKDTPSTEDGPAVRRLKMILSHMQH</sequence>
<dbReference type="Proteomes" id="UP000184073">
    <property type="component" value="Unassembled WGS sequence"/>
</dbReference>
<dbReference type="GeneID" id="63726956"/>
<evidence type="ECO:0000313" key="3">
    <source>
        <dbReference type="Proteomes" id="UP000184073"/>
    </source>
</evidence>
<evidence type="ECO:0000256" key="1">
    <source>
        <dbReference type="SAM" id="MobiDB-lite"/>
    </source>
</evidence>
<feature type="compositionally biased region" description="Low complexity" evidence="1">
    <location>
        <begin position="73"/>
        <end position="92"/>
    </location>
</feature>
<feature type="region of interest" description="Disordered" evidence="1">
    <location>
        <begin position="1"/>
        <end position="171"/>
    </location>
</feature>
<dbReference type="EMBL" id="KV878126">
    <property type="protein sequence ID" value="OJI97889.1"/>
    <property type="molecule type" value="Genomic_DNA"/>
</dbReference>
<dbReference type="STRING" id="1036611.A0A1L9P8N6"/>
<evidence type="ECO:0000313" key="2">
    <source>
        <dbReference type="EMBL" id="OJI97889.1"/>
    </source>
</evidence>
<dbReference type="AlphaFoldDB" id="A0A1L9P8N6"/>
<organism evidence="2 3">
    <name type="scientific">Aspergillus versicolor CBS 583.65</name>
    <dbReference type="NCBI Taxonomy" id="1036611"/>
    <lineage>
        <taxon>Eukaryota</taxon>
        <taxon>Fungi</taxon>
        <taxon>Dikarya</taxon>
        <taxon>Ascomycota</taxon>
        <taxon>Pezizomycotina</taxon>
        <taxon>Eurotiomycetes</taxon>
        <taxon>Eurotiomycetidae</taxon>
        <taxon>Eurotiales</taxon>
        <taxon>Aspergillaceae</taxon>
        <taxon>Aspergillus</taxon>
        <taxon>Aspergillus subgen. Nidulantes</taxon>
    </lineage>
</organism>
<accession>A0A1L9P8N6</accession>
<name>A0A1L9P8N6_ASPVE</name>
<dbReference type="RefSeq" id="XP_040663652.1">
    <property type="nucleotide sequence ID" value="XM_040811445.1"/>
</dbReference>
<keyword evidence="3" id="KW-1185">Reference proteome</keyword>
<protein>
    <submittedName>
        <fullName evidence="2">Uncharacterized protein</fullName>
    </submittedName>
</protein>
<proteinExistence type="predicted"/>
<feature type="compositionally biased region" description="Polar residues" evidence="1">
    <location>
        <begin position="27"/>
        <end position="54"/>
    </location>
</feature>
<gene>
    <name evidence="2" type="ORF">ASPVEDRAFT_37349</name>
</gene>
<dbReference type="VEuPathDB" id="FungiDB:ASPVEDRAFT_37349"/>
<feature type="compositionally biased region" description="Basic and acidic residues" evidence="1">
    <location>
        <begin position="1"/>
        <end position="15"/>
    </location>
</feature>
<dbReference type="OrthoDB" id="5337545at2759"/>
<reference evidence="3" key="1">
    <citation type="journal article" date="2017" name="Genome Biol.">
        <title>Comparative genomics reveals high biological diversity and specific adaptations in the industrially and medically important fungal genus Aspergillus.</title>
        <authorList>
            <person name="de Vries R.P."/>
            <person name="Riley R."/>
            <person name="Wiebenga A."/>
            <person name="Aguilar-Osorio G."/>
            <person name="Amillis S."/>
            <person name="Uchima C.A."/>
            <person name="Anderluh G."/>
            <person name="Asadollahi M."/>
            <person name="Askin M."/>
            <person name="Barry K."/>
            <person name="Battaglia E."/>
            <person name="Bayram O."/>
            <person name="Benocci T."/>
            <person name="Braus-Stromeyer S.A."/>
            <person name="Caldana C."/>
            <person name="Canovas D."/>
            <person name="Cerqueira G.C."/>
            <person name="Chen F."/>
            <person name="Chen W."/>
            <person name="Choi C."/>
            <person name="Clum A."/>
            <person name="Dos Santos R.A."/>
            <person name="Damasio A.R."/>
            <person name="Diallinas G."/>
            <person name="Emri T."/>
            <person name="Fekete E."/>
            <person name="Flipphi M."/>
            <person name="Freyberg S."/>
            <person name="Gallo A."/>
            <person name="Gournas C."/>
            <person name="Habgood R."/>
            <person name="Hainaut M."/>
            <person name="Harispe M.L."/>
            <person name="Henrissat B."/>
            <person name="Hilden K.S."/>
            <person name="Hope R."/>
            <person name="Hossain A."/>
            <person name="Karabika E."/>
            <person name="Karaffa L."/>
            <person name="Karanyi Z."/>
            <person name="Krasevec N."/>
            <person name="Kuo A."/>
            <person name="Kusch H."/>
            <person name="LaButti K."/>
            <person name="Lagendijk E.L."/>
            <person name="Lapidus A."/>
            <person name="Levasseur A."/>
            <person name="Lindquist E."/>
            <person name="Lipzen A."/>
            <person name="Logrieco A.F."/>
            <person name="MacCabe A."/>
            <person name="Maekelae M.R."/>
            <person name="Malavazi I."/>
            <person name="Melin P."/>
            <person name="Meyer V."/>
            <person name="Mielnichuk N."/>
            <person name="Miskei M."/>
            <person name="Molnar A.P."/>
            <person name="Mule G."/>
            <person name="Ngan C.Y."/>
            <person name="Orejas M."/>
            <person name="Orosz E."/>
            <person name="Ouedraogo J.P."/>
            <person name="Overkamp K.M."/>
            <person name="Park H.-S."/>
            <person name="Perrone G."/>
            <person name="Piumi F."/>
            <person name="Punt P.J."/>
            <person name="Ram A.F."/>
            <person name="Ramon A."/>
            <person name="Rauscher S."/>
            <person name="Record E."/>
            <person name="Riano-Pachon D.M."/>
            <person name="Robert V."/>
            <person name="Roehrig J."/>
            <person name="Ruller R."/>
            <person name="Salamov A."/>
            <person name="Salih N.S."/>
            <person name="Samson R.A."/>
            <person name="Sandor E."/>
            <person name="Sanguinetti M."/>
            <person name="Schuetze T."/>
            <person name="Sepcic K."/>
            <person name="Shelest E."/>
            <person name="Sherlock G."/>
            <person name="Sophianopoulou V."/>
            <person name="Squina F.M."/>
            <person name="Sun H."/>
            <person name="Susca A."/>
            <person name="Todd R.B."/>
            <person name="Tsang A."/>
            <person name="Unkles S.E."/>
            <person name="van de Wiele N."/>
            <person name="van Rossen-Uffink D."/>
            <person name="Oliveira J.V."/>
            <person name="Vesth T.C."/>
            <person name="Visser J."/>
            <person name="Yu J.-H."/>
            <person name="Zhou M."/>
            <person name="Andersen M.R."/>
            <person name="Archer D.B."/>
            <person name="Baker S.E."/>
            <person name="Benoit I."/>
            <person name="Brakhage A.A."/>
            <person name="Braus G.H."/>
            <person name="Fischer R."/>
            <person name="Frisvad J.C."/>
            <person name="Goldman G.H."/>
            <person name="Houbraken J."/>
            <person name="Oakley B."/>
            <person name="Pocsi I."/>
            <person name="Scazzocchio C."/>
            <person name="Seiboth B."/>
            <person name="vanKuyk P.A."/>
            <person name="Wortman J."/>
            <person name="Dyer P.S."/>
            <person name="Grigoriev I.V."/>
        </authorList>
    </citation>
    <scope>NUCLEOTIDE SEQUENCE [LARGE SCALE GENOMIC DNA]</scope>
    <source>
        <strain evidence="3">CBS 583.65</strain>
    </source>
</reference>